<dbReference type="GO" id="GO:0005829">
    <property type="term" value="C:cytosol"/>
    <property type="evidence" value="ECO:0007669"/>
    <property type="project" value="TreeGrafter"/>
</dbReference>
<evidence type="ECO:0000256" key="3">
    <source>
        <dbReference type="ARBA" id="ARBA00022490"/>
    </source>
</evidence>
<protein>
    <recommendedName>
        <fullName evidence="6">Rho GDP-dissociation inhibitor</fullName>
    </recommendedName>
</protein>
<dbReference type="EMBL" id="LMYN01000004">
    <property type="protein sequence ID" value="KSA03938.1"/>
    <property type="molecule type" value="Genomic_DNA"/>
</dbReference>
<sequence>MSKSREELIAQYQTENFELYSLEIKVEGFDEGLRFSQDMENMPQELHFSIPEYSTYTVTIQYRVKNAPIKKLNYYEVVKKGGIPLKTRKQFVSEEAQPTEEFQTVTFPPDKIPGGMLLRGTYPATSTFYEDGKEIITCPFSLAIVKKGVTPSIKA</sequence>
<comment type="similarity">
    <text evidence="2">Belongs to the Rho GDI family.</text>
</comment>
<comment type="subcellular location">
    <subcellularLocation>
        <location evidence="1">Cytoplasm</location>
    </subcellularLocation>
</comment>
<name>A0A0V1Q630_9ASCO</name>
<dbReference type="GO" id="GO:0016020">
    <property type="term" value="C:membrane"/>
    <property type="evidence" value="ECO:0007669"/>
    <property type="project" value="TreeGrafter"/>
</dbReference>
<evidence type="ECO:0008006" key="6">
    <source>
        <dbReference type="Google" id="ProtNLM"/>
    </source>
</evidence>
<comment type="caution">
    <text evidence="4">The sequence shown here is derived from an EMBL/GenBank/DDBJ whole genome shotgun (WGS) entry which is preliminary data.</text>
</comment>
<evidence type="ECO:0000313" key="5">
    <source>
        <dbReference type="Proteomes" id="UP000054251"/>
    </source>
</evidence>
<evidence type="ECO:0000256" key="2">
    <source>
        <dbReference type="ARBA" id="ARBA00009758"/>
    </source>
</evidence>
<dbReference type="Gene3D" id="2.70.50.30">
    <property type="entry name" value="Coagulation Factor XIII, subunit A, domain 1"/>
    <property type="match status" value="1"/>
</dbReference>
<keyword evidence="5" id="KW-1185">Reference proteome</keyword>
<dbReference type="GeneID" id="26837402"/>
<dbReference type="SUPFAM" id="SSF81296">
    <property type="entry name" value="E set domains"/>
    <property type="match status" value="1"/>
</dbReference>
<keyword evidence="3" id="KW-0963">Cytoplasm</keyword>
<dbReference type="GO" id="GO:0007266">
    <property type="term" value="P:Rho protein signal transduction"/>
    <property type="evidence" value="ECO:0007669"/>
    <property type="project" value="InterPro"/>
</dbReference>
<dbReference type="Proteomes" id="UP000054251">
    <property type="component" value="Unassembled WGS sequence"/>
</dbReference>
<accession>A0A0V1Q630</accession>
<dbReference type="InterPro" id="IPR014756">
    <property type="entry name" value="Ig_E-set"/>
</dbReference>
<gene>
    <name evidence="4" type="ORF">AC631_00393</name>
</gene>
<organism evidence="4 5">
    <name type="scientific">Debaryomyces fabryi</name>
    <dbReference type="NCBI Taxonomy" id="58627"/>
    <lineage>
        <taxon>Eukaryota</taxon>
        <taxon>Fungi</taxon>
        <taxon>Dikarya</taxon>
        <taxon>Ascomycota</taxon>
        <taxon>Saccharomycotina</taxon>
        <taxon>Pichiomycetes</taxon>
        <taxon>Debaryomycetaceae</taxon>
        <taxon>Debaryomyces</taxon>
    </lineage>
</organism>
<dbReference type="InterPro" id="IPR000406">
    <property type="entry name" value="Rho_GDI"/>
</dbReference>
<dbReference type="InterPro" id="IPR024792">
    <property type="entry name" value="RhoGDI_dom_sf"/>
</dbReference>
<evidence type="ECO:0000313" key="4">
    <source>
        <dbReference type="EMBL" id="KSA03938.1"/>
    </source>
</evidence>
<dbReference type="OrthoDB" id="4005750at2759"/>
<proteinExistence type="inferred from homology"/>
<evidence type="ECO:0000256" key="1">
    <source>
        <dbReference type="ARBA" id="ARBA00004496"/>
    </source>
</evidence>
<dbReference type="Pfam" id="PF02115">
    <property type="entry name" value="Rho_GDI"/>
    <property type="match status" value="1"/>
</dbReference>
<dbReference type="RefSeq" id="XP_015470040.1">
    <property type="nucleotide sequence ID" value="XM_015609223.1"/>
</dbReference>
<reference evidence="4 5" key="1">
    <citation type="submission" date="2015-11" db="EMBL/GenBank/DDBJ databases">
        <title>The genome of Debaryomyces fabryi.</title>
        <authorList>
            <person name="Tafer H."/>
            <person name="Lopandic K."/>
        </authorList>
    </citation>
    <scope>NUCLEOTIDE SEQUENCE [LARGE SCALE GENOMIC DNA]</scope>
    <source>
        <strain evidence="4 5">CBS 789</strain>
    </source>
</reference>
<dbReference type="PANTHER" id="PTHR10980">
    <property type="entry name" value="RHO GDP-DISSOCIATION INHIBITOR"/>
    <property type="match status" value="1"/>
</dbReference>
<dbReference type="AlphaFoldDB" id="A0A0V1Q630"/>
<dbReference type="GO" id="GO:0005094">
    <property type="term" value="F:Rho GDP-dissociation inhibitor activity"/>
    <property type="evidence" value="ECO:0007669"/>
    <property type="project" value="InterPro"/>
</dbReference>
<dbReference type="PANTHER" id="PTHR10980:SF3">
    <property type="entry name" value="LD16419P"/>
    <property type="match status" value="1"/>
</dbReference>